<name>A0A1M6TN84_XYLRU</name>
<reference evidence="3 4" key="1">
    <citation type="submission" date="2016-11" db="EMBL/GenBank/DDBJ databases">
        <authorList>
            <person name="Jaros S."/>
            <person name="Januszkiewicz K."/>
            <person name="Wedrychowicz H."/>
        </authorList>
    </citation>
    <scope>NUCLEOTIDE SEQUENCE [LARGE SCALE GENOMIC DNA]</scope>
    <source>
        <strain evidence="3 4">KHT3</strain>
    </source>
</reference>
<dbReference type="Proteomes" id="UP000184130">
    <property type="component" value="Unassembled WGS sequence"/>
</dbReference>
<feature type="transmembrane region" description="Helical" evidence="2">
    <location>
        <begin position="85"/>
        <end position="103"/>
    </location>
</feature>
<dbReference type="EMBL" id="FRBD01000006">
    <property type="protein sequence ID" value="SHK58373.1"/>
    <property type="molecule type" value="Genomic_DNA"/>
</dbReference>
<evidence type="ECO:0000313" key="4">
    <source>
        <dbReference type="Proteomes" id="UP000184130"/>
    </source>
</evidence>
<protein>
    <recommendedName>
        <fullName evidence="5">Cell division protein FtsL</fullName>
    </recommendedName>
</protein>
<evidence type="ECO:0008006" key="5">
    <source>
        <dbReference type="Google" id="ProtNLM"/>
    </source>
</evidence>
<accession>A0A1M6TN84</accession>
<gene>
    <name evidence="3" type="ORF">SAMN05216463_106111</name>
</gene>
<evidence type="ECO:0000256" key="2">
    <source>
        <dbReference type="SAM" id="Phobius"/>
    </source>
</evidence>
<keyword evidence="2" id="KW-0472">Membrane</keyword>
<feature type="coiled-coil region" evidence="1">
    <location>
        <begin position="2"/>
        <end position="60"/>
    </location>
</feature>
<evidence type="ECO:0000256" key="1">
    <source>
        <dbReference type="SAM" id="Coils"/>
    </source>
</evidence>
<organism evidence="3 4">
    <name type="scientific">Xylanibacter ruminicola</name>
    <name type="common">Prevotella ruminicola</name>
    <dbReference type="NCBI Taxonomy" id="839"/>
    <lineage>
        <taxon>Bacteria</taxon>
        <taxon>Pseudomonadati</taxon>
        <taxon>Bacteroidota</taxon>
        <taxon>Bacteroidia</taxon>
        <taxon>Bacteroidales</taxon>
        <taxon>Prevotellaceae</taxon>
        <taxon>Xylanibacter</taxon>
    </lineage>
</organism>
<dbReference type="Pfam" id="PF19579">
    <property type="entry name" value="FtsL_2"/>
    <property type="match status" value="1"/>
</dbReference>
<proteinExistence type="predicted"/>
<dbReference type="AlphaFoldDB" id="A0A1M6TN84"/>
<dbReference type="RefSeq" id="WP_254795100.1">
    <property type="nucleotide sequence ID" value="NZ_FRBD01000006.1"/>
</dbReference>
<dbReference type="InterPro" id="IPR045755">
    <property type="entry name" value="FtsL-like"/>
</dbReference>
<evidence type="ECO:0000313" key="3">
    <source>
        <dbReference type="EMBL" id="SHK58373.1"/>
    </source>
</evidence>
<keyword evidence="2" id="KW-1133">Transmembrane helix</keyword>
<keyword evidence="2" id="KW-0812">Transmembrane</keyword>
<keyword evidence="1" id="KW-0175">Coiled coil</keyword>
<sequence>MKRKEMENKDSIELEMQEIIEEQPATKEEVSLKEEASEMKEHAKKTIQKIKEQVKEEDTRPTSSLNLRTILGGDFLTAEMVRKQIWLVVLMVFFTIIYVASRYQCQQDLIAIDKLEKELLDAKYKALSSSSTLTEMCRESHVLDALKQNNDSLLHISDQPPYIINVPE</sequence>